<evidence type="ECO:0000256" key="3">
    <source>
        <dbReference type="SAM" id="MobiDB-lite"/>
    </source>
</evidence>
<proteinExistence type="predicted"/>
<dbReference type="SUPFAM" id="SSF46689">
    <property type="entry name" value="Homeodomain-like"/>
    <property type="match status" value="1"/>
</dbReference>
<comment type="subcellular location">
    <subcellularLocation>
        <location evidence="1 2">Nucleus</location>
    </subcellularLocation>
</comment>
<feature type="compositionally biased region" description="Pro residues" evidence="3">
    <location>
        <begin position="29"/>
        <end position="38"/>
    </location>
</feature>
<evidence type="ECO:0000256" key="1">
    <source>
        <dbReference type="PROSITE-ProRule" id="PRU00108"/>
    </source>
</evidence>
<gene>
    <name evidence="5" type="ORF">MVEN_01895200</name>
</gene>
<dbReference type="Proteomes" id="UP000620124">
    <property type="component" value="Unassembled WGS sequence"/>
</dbReference>
<evidence type="ECO:0000259" key="4">
    <source>
        <dbReference type="PROSITE" id="PS50071"/>
    </source>
</evidence>
<feature type="compositionally biased region" description="Low complexity" evidence="3">
    <location>
        <begin position="55"/>
        <end position="74"/>
    </location>
</feature>
<feature type="region of interest" description="Disordered" evidence="3">
    <location>
        <begin position="19"/>
        <end position="107"/>
    </location>
</feature>
<dbReference type="SMART" id="SM00389">
    <property type="entry name" value="HOX"/>
    <property type="match status" value="1"/>
</dbReference>
<dbReference type="CDD" id="cd00086">
    <property type="entry name" value="homeodomain"/>
    <property type="match status" value="1"/>
</dbReference>
<comment type="caution">
    <text evidence="5">The sequence shown here is derived from an EMBL/GenBank/DDBJ whole genome shotgun (WGS) entry which is preliminary data.</text>
</comment>
<sequence length="254" mass="29056">MKTSLDVLADAATSPLACYDSHDFNYSPSPSPSPPPSTPGGSPLTYYDSHDFARSTSPSLSSRRSSVSSKPLSTGSCDAHQLRPRKKAHKSPKRSRPHPKPSPEMKVRRKELMDRACGIDSLSNSPANECQLYVLRTVFDEITMYPTEPWLVLMALILHRSLRQIKNWFSNERQKNRWGDVVSTHTDVGERLRLRPSAIELCDQWSDAFFEEVLMILNYRTTRRLQWERTQAMNKFVDMDTLEIREDGEHDGDE</sequence>
<keyword evidence="6" id="KW-1185">Reference proteome</keyword>
<evidence type="ECO:0000313" key="5">
    <source>
        <dbReference type="EMBL" id="KAF7339788.1"/>
    </source>
</evidence>
<dbReference type="Pfam" id="PF00046">
    <property type="entry name" value="Homeodomain"/>
    <property type="match status" value="1"/>
</dbReference>
<protein>
    <recommendedName>
        <fullName evidence="4">Homeobox domain-containing protein</fullName>
    </recommendedName>
</protein>
<dbReference type="InterPro" id="IPR009057">
    <property type="entry name" value="Homeodomain-like_sf"/>
</dbReference>
<evidence type="ECO:0000313" key="6">
    <source>
        <dbReference type="Proteomes" id="UP000620124"/>
    </source>
</evidence>
<dbReference type="GO" id="GO:0005634">
    <property type="term" value="C:nucleus"/>
    <property type="evidence" value="ECO:0007669"/>
    <property type="project" value="UniProtKB-SubCell"/>
</dbReference>
<feature type="domain" description="Homeobox" evidence="4">
    <location>
        <begin position="131"/>
        <end position="179"/>
    </location>
</feature>
<organism evidence="5 6">
    <name type="scientific">Mycena venus</name>
    <dbReference type="NCBI Taxonomy" id="2733690"/>
    <lineage>
        <taxon>Eukaryota</taxon>
        <taxon>Fungi</taxon>
        <taxon>Dikarya</taxon>
        <taxon>Basidiomycota</taxon>
        <taxon>Agaricomycotina</taxon>
        <taxon>Agaricomycetes</taxon>
        <taxon>Agaricomycetidae</taxon>
        <taxon>Agaricales</taxon>
        <taxon>Marasmiineae</taxon>
        <taxon>Mycenaceae</taxon>
        <taxon>Mycena</taxon>
    </lineage>
</organism>
<feature type="compositionally biased region" description="Basic residues" evidence="3">
    <location>
        <begin position="82"/>
        <end position="99"/>
    </location>
</feature>
<feature type="DNA-binding region" description="Homeobox" evidence="1">
    <location>
        <begin position="133"/>
        <end position="180"/>
    </location>
</feature>
<accession>A0A8H6XES4</accession>
<dbReference type="GO" id="GO:0003677">
    <property type="term" value="F:DNA binding"/>
    <property type="evidence" value="ECO:0007669"/>
    <property type="project" value="UniProtKB-UniRule"/>
</dbReference>
<keyword evidence="1 2" id="KW-0238">DNA-binding</keyword>
<dbReference type="EMBL" id="JACAZI010000019">
    <property type="protein sequence ID" value="KAF7339788.1"/>
    <property type="molecule type" value="Genomic_DNA"/>
</dbReference>
<dbReference type="AlphaFoldDB" id="A0A8H6XES4"/>
<dbReference type="Gene3D" id="1.10.10.60">
    <property type="entry name" value="Homeodomain-like"/>
    <property type="match status" value="1"/>
</dbReference>
<keyword evidence="1 2" id="KW-0371">Homeobox</keyword>
<keyword evidence="1 2" id="KW-0539">Nucleus</keyword>
<reference evidence="5" key="1">
    <citation type="submission" date="2020-05" db="EMBL/GenBank/DDBJ databases">
        <title>Mycena genomes resolve the evolution of fungal bioluminescence.</title>
        <authorList>
            <person name="Tsai I.J."/>
        </authorList>
    </citation>
    <scope>NUCLEOTIDE SEQUENCE</scope>
    <source>
        <strain evidence="5">CCC161011</strain>
    </source>
</reference>
<dbReference type="PROSITE" id="PS50071">
    <property type="entry name" value="HOMEOBOX_2"/>
    <property type="match status" value="1"/>
</dbReference>
<dbReference type="InterPro" id="IPR001356">
    <property type="entry name" value="HD"/>
</dbReference>
<name>A0A8H6XES4_9AGAR</name>
<evidence type="ECO:0000256" key="2">
    <source>
        <dbReference type="RuleBase" id="RU000682"/>
    </source>
</evidence>
<dbReference type="OrthoDB" id="2963517at2759"/>